<reference evidence="1" key="2">
    <citation type="journal article" date="2023" name="Commun. Biol.">
        <title>Intrasexual cuticular hydrocarbon dimorphism in a wasp sheds light on hydrocarbon biosynthesis genes in Hymenoptera.</title>
        <authorList>
            <person name="Moris V.C."/>
            <person name="Podsiadlowski L."/>
            <person name="Martin S."/>
            <person name="Oeyen J.P."/>
            <person name="Donath A."/>
            <person name="Petersen M."/>
            <person name="Wilbrandt J."/>
            <person name="Misof B."/>
            <person name="Liedtke D."/>
            <person name="Thamm M."/>
            <person name="Scheiner R."/>
            <person name="Schmitt T."/>
            <person name="Niehuis O."/>
        </authorList>
    </citation>
    <scope>NUCLEOTIDE SEQUENCE</scope>
    <source>
        <strain evidence="1">GBR_01_08_01A</strain>
    </source>
</reference>
<proteinExistence type="predicted"/>
<accession>A0AAD9RVJ3</accession>
<dbReference type="AlphaFoldDB" id="A0AAD9RVJ3"/>
<keyword evidence="2" id="KW-1185">Reference proteome</keyword>
<name>A0AAD9RVJ3_9HYME</name>
<reference evidence="1" key="1">
    <citation type="submission" date="2021-08" db="EMBL/GenBank/DDBJ databases">
        <authorList>
            <person name="Misof B."/>
            <person name="Oliver O."/>
            <person name="Podsiadlowski L."/>
            <person name="Donath A."/>
            <person name="Peters R."/>
            <person name="Mayer C."/>
            <person name="Rust J."/>
            <person name="Gunkel S."/>
            <person name="Lesny P."/>
            <person name="Martin S."/>
            <person name="Oeyen J.P."/>
            <person name="Petersen M."/>
            <person name="Panagiotis P."/>
            <person name="Wilbrandt J."/>
            <person name="Tanja T."/>
        </authorList>
    </citation>
    <scope>NUCLEOTIDE SEQUENCE</scope>
    <source>
        <strain evidence="1">GBR_01_08_01A</strain>
        <tissue evidence="1">Thorax + abdomen</tissue>
    </source>
</reference>
<evidence type="ECO:0000313" key="2">
    <source>
        <dbReference type="Proteomes" id="UP001258017"/>
    </source>
</evidence>
<organism evidence="1 2">
    <name type="scientific">Odynerus spinipes</name>
    <dbReference type="NCBI Taxonomy" id="1348599"/>
    <lineage>
        <taxon>Eukaryota</taxon>
        <taxon>Metazoa</taxon>
        <taxon>Ecdysozoa</taxon>
        <taxon>Arthropoda</taxon>
        <taxon>Hexapoda</taxon>
        <taxon>Insecta</taxon>
        <taxon>Pterygota</taxon>
        <taxon>Neoptera</taxon>
        <taxon>Endopterygota</taxon>
        <taxon>Hymenoptera</taxon>
        <taxon>Apocrita</taxon>
        <taxon>Aculeata</taxon>
        <taxon>Vespoidea</taxon>
        <taxon>Vespidae</taxon>
        <taxon>Eumeninae</taxon>
        <taxon>Odynerus</taxon>
    </lineage>
</organism>
<gene>
    <name evidence="1" type="ORF">KPH14_011704</name>
</gene>
<sequence length="96" mass="11041">MDDLKLRDHRSGSFGEFCGESEETVAWESRKDISRDIVIAGQPGFFQGRTTIDRENGRELQASFCSQVMQHVTARWQRGHLPVLASLHSFEIFEDR</sequence>
<evidence type="ECO:0000313" key="1">
    <source>
        <dbReference type="EMBL" id="KAK2586661.1"/>
    </source>
</evidence>
<dbReference type="EMBL" id="JAIFRP010000011">
    <property type="protein sequence ID" value="KAK2586661.1"/>
    <property type="molecule type" value="Genomic_DNA"/>
</dbReference>
<protein>
    <submittedName>
        <fullName evidence="1">Uncharacterized protein</fullName>
    </submittedName>
</protein>
<dbReference type="Proteomes" id="UP001258017">
    <property type="component" value="Unassembled WGS sequence"/>
</dbReference>
<comment type="caution">
    <text evidence="1">The sequence shown here is derived from an EMBL/GenBank/DDBJ whole genome shotgun (WGS) entry which is preliminary data.</text>
</comment>